<feature type="binding site" evidence="9 13">
    <location>
        <position position="468"/>
    </location>
    <ligand>
        <name>Mn(2+)</name>
        <dbReference type="ChEBI" id="CHEBI:29035"/>
        <label>1</label>
    </ligand>
</feature>
<keyword evidence="8 9" id="KW-0413">Isomerase</keyword>
<feature type="binding site" evidence="9 13">
    <location>
        <position position="13"/>
    </location>
    <ligand>
        <name>Mn(2+)</name>
        <dbReference type="ChEBI" id="CHEBI:29035"/>
        <label>2</label>
    </ligand>
</feature>
<dbReference type="GO" id="GO:0030145">
    <property type="term" value="F:manganese ion binding"/>
    <property type="evidence" value="ECO:0007669"/>
    <property type="project" value="UniProtKB-UniRule"/>
</dbReference>
<evidence type="ECO:0000256" key="1">
    <source>
        <dbReference type="ARBA" id="ARBA00000370"/>
    </source>
</evidence>
<evidence type="ECO:0000256" key="8">
    <source>
        <dbReference type="ARBA" id="ARBA00023235"/>
    </source>
</evidence>
<evidence type="ECO:0000256" key="12">
    <source>
        <dbReference type="PIRSR" id="PIRSR001492-2"/>
    </source>
</evidence>
<evidence type="ECO:0000256" key="6">
    <source>
        <dbReference type="ARBA" id="ARBA00023152"/>
    </source>
</evidence>
<dbReference type="OrthoDB" id="9800863at2"/>
<feature type="binding site" evidence="9 13">
    <location>
        <position position="63"/>
    </location>
    <ligand>
        <name>Mn(2+)</name>
        <dbReference type="ChEBI" id="CHEBI:29035"/>
        <label>2</label>
    </ligand>
</feature>
<evidence type="ECO:0000256" key="4">
    <source>
        <dbReference type="ARBA" id="ARBA00008819"/>
    </source>
</evidence>
<organism evidence="16 17">
    <name type="scientific">Candidatus Promineifilum breve</name>
    <dbReference type="NCBI Taxonomy" id="1806508"/>
    <lineage>
        <taxon>Bacteria</taxon>
        <taxon>Bacillati</taxon>
        <taxon>Chloroflexota</taxon>
        <taxon>Ardenticatenia</taxon>
        <taxon>Candidatus Promineifilales</taxon>
        <taxon>Candidatus Promineifilaceae</taxon>
        <taxon>Candidatus Promineifilum</taxon>
    </lineage>
</organism>
<feature type="active site" description="Phosphoserine intermediate" evidence="9 11">
    <location>
        <position position="63"/>
    </location>
</feature>
<dbReference type="RefSeq" id="WP_095041900.1">
    <property type="nucleotide sequence ID" value="NZ_LN890655.1"/>
</dbReference>
<feature type="binding site" evidence="9 13">
    <location>
        <position position="408"/>
    </location>
    <ligand>
        <name>Mn(2+)</name>
        <dbReference type="ChEBI" id="CHEBI:29035"/>
        <label>1</label>
    </ligand>
</feature>
<comment type="subunit">
    <text evidence="9">Monomer.</text>
</comment>
<dbReference type="GO" id="GO:0006007">
    <property type="term" value="P:glucose catabolic process"/>
    <property type="evidence" value="ECO:0007669"/>
    <property type="project" value="InterPro"/>
</dbReference>
<feature type="domain" description="BPG-independent PGAM N-terminal" evidence="15">
    <location>
        <begin position="83"/>
        <end position="304"/>
    </location>
</feature>
<dbReference type="AlphaFoldDB" id="A0A170PDY5"/>
<feature type="binding site" evidence="9 13">
    <location>
        <position position="449"/>
    </location>
    <ligand>
        <name>Mn(2+)</name>
        <dbReference type="ChEBI" id="CHEBI:29035"/>
        <label>2</label>
    </ligand>
</feature>
<dbReference type="GO" id="GO:0006096">
    <property type="term" value="P:glycolytic process"/>
    <property type="evidence" value="ECO:0007669"/>
    <property type="project" value="UniProtKB-UniRule"/>
</dbReference>
<evidence type="ECO:0000256" key="9">
    <source>
        <dbReference type="HAMAP-Rule" id="MF_01038"/>
    </source>
</evidence>
<dbReference type="EMBL" id="LN890655">
    <property type="protein sequence ID" value="CUS02263.2"/>
    <property type="molecule type" value="Genomic_DNA"/>
</dbReference>
<evidence type="ECO:0000313" key="17">
    <source>
        <dbReference type="Proteomes" id="UP000215027"/>
    </source>
</evidence>
<comment type="function">
    <text evidence="2 9">Catalyzes the interconversion of 2-phosphoglycerate and 3-phosphoglycerate.</text>
</comment>
<sequence>MKSYRPVALIILDGWGIREMEHGNAVVQARTPNFDRWLSTGERSIVDASGEAVGLPDGQMGNSEVGHLNLGAGRIIYQDLTRINLAIDRGDFFNNDVLLETLAGVKARGDKLHLIGLLGEGGVHSHSKHLYALLMAAEKAGIEPILHVITDGRDTPPESAMRYARELEEYLAANHPGIIASVTGRYYIMDRDKRWARTEIGYRDVALHDGYHETAESPMRSAPSLTAALENSYREKVTDEFVLPVALDTGARNVLVEPGDALIFFNFRADRMRQIVAAFALPEHDGFPHDYIPNLDIVTMTNYDPTLPVKVLFPEVDITNPLAEVISEAGLRQFHAAETEKYAHVTYFFNGGVEVMFAGEERHLEPSPKVPTYDLQPEMSARPLAEAVINRVNSGDDSFILVNFANPDMVGHTGILSAAIKAVETVDECAGKLVEAITAKGGVAIVTADHGNCERMIDEVTGEPHTYHTTQPVSLFVIGDRYFNLRPRGILADVSPTILHLMGVPKPTEMTGRSLIDE</sequence>
<evidence type="ECO:0000256" key="13">
    <source>
        <dbReference type="PIRSR" id="PIRSR001492-3"/>
    </source>
</evidence>
<evidence type="ECO:0000259" key="15">
    <source>
        <dbReference type="Pfam" id="PF06415"/>
    </source>
</evidence>
<feature type="binding site" evidence="9 13">
    <location>
        <position position="450"/>
    </location>
    <ligand>
        <name>Mn(2+)</name>
        <dbReference type="ChEBI" id="CHEBI:29035"/>
        <label>2</label>
    </ligand>
</feature>
<dbReference type="Gene3D" id="3.40.720.10">
    <property type="entry name" value="Alkaline Phosphatase, subunit A"/>
    <property type="match status" value="1"/>
</dbReference>
<feature type="domain" description="Metalloenzyme" evidence="14">
    <location>
        <begin position="6"/>
        <end position="505"/>
    </location>
</feature>
<evidence type="ECO:0000313" key="16">
    <source>
        <dbReference type="EMBL" id="CUS02263.2"/>
    </source>
</evidence>
<dbReference type="GO" id="GO:0005829">
    <property type="term" value="C:cytosol"/>
    <property type="evidence" value="ECO:0007669"/>
    <property type="project" value="TreeGrafter"/>
</dbReference>
<dbReference type="PANTHER" id="PTHR31637:SF0">
    <property type="entry name" value="2,3-BISPHOSPHOGLYCERATE-INDEPENDENT PHOSPHOGLYCERATE MUTASE"/>
    <property type="match status" value="1"/>
</dbReference>
<feature type="binding site" evidence="9 12">
    <location>
        <begin position="153"/>
        <end position="154"/>
    </location>
    <ligand>
        <name>substrate</name>
    </ligand>
</feature>
<comment type="cofactor">
    <cofactor evidence="9">
        <name>Mn(2+)</name>
        <dbReference type="ChEBI" id="CHEBI:29035"/>
    </cofactor>
    <text evidence="9">Binds 2 manganese ions per subunit.</text>
</comment>
<dbReference type="UniPathway" id="UPA00109">
    <property type="reaction ID" value="UER00186"/>
</dbReference>
<feature type="binding site" evidence="9 12">
    <location>
        <position position="185"/>
    </location>
    <ligand>
        <name>substrate</name>
    </ligand>
</feature>
<dbReference type="SUPFAM" id="SSF53649">
    <property type="entry name" value="Alkaline phosphatase-like"/>
    <property type="match status" value="1"/>
</dbReference>
<comment type="pathway">
    <text evidence="3 9">Carbohydrate degradation; glycolysis; pyruvate from D-glyceraldehyde 3-phosphate: step 3/5.</text>
</comment>
<dbReference type="HAMAP" id="MF_01038">
    <property type="entry name" value="GpmI"/>
    <property type="match status" value="1"/>
</dbReference>
<feature type="binding site" evidence="9 12">
    <location>
        <begin position="268"/>
        <end position="271"/>
    </location>
    <ligand>
        <name>substrate</name>
    </ligand>
</feature>
<protein>
    <recommendedName>
        <fullName evidence="9 10">2,3-bisphosphoglycerate-independent phosphoglycerate mutase</fullName>
        <shortName evidence="9">BPG-independent PGAM</shortName>
        <shortName evidence="9">Phosphoglyceromutase</shortName>
        <shortName evidence="9">iPGM</shortName>
        <ecNumber evidence="9 10">5.4.2.12</ecNumber>
    </recommendedName>
</protein>
<keyword evidence="7 9" id="KW-0464">Manganese</keyword>
<dbReference type="EC" id="5.4.2.12" evidence="9 10"/>
<accession>A0A170PDY5</accession>
<dbReference type="SUPFAM" id="SSF64158">
    <property type="entry name" value="2,3-Bisphosphoglycerate-independent phosphoglycerate mutase, substrate-binding domain"/>
    <property type="match status" value="1"/>
</dbReference>
<dbReference type="PANTHER" id="PTHR31637">
    <property type="entry name" value="2,3-BISPHOSPHOGLYCERATE-INDEPENDENT PHOSPHOGLYCERATE MUTASE"/>
    <property type="match status" value="1"/>
</dbReference>
<dbReference type="InterPro" id="IPR006124">
    <property type="entry name" value="Metalloenzyme"/>
</dbReference>
<comment type="similarity">
    <text evidence="4 9">Belongs to the BPG-independent phosphoglycerate mutase family.</text>
</comment>
<comment type="catalytic activity">
    <reaction evidence="1 9">
        <text>(2R)-2-phosphoglycerate = (2R)-3-phosphoglycerate</text>
        <dbReference type="Rhea" id="RHEA:15901"/>
        <dbReference type="ChEBI" id="CHEBI:58272"/>
        <dbReference type="ChEBI" id="CHEBI:58289"/>
        <dbReference type="EC" id="5.4.2.12"/>
    </reaction>
</comment>
<evidence type="ECO:0000256" key="7">
    <source>
        <dbReference type="ARBA" id="ARBA00023211"/>
    </source>
</evidence>
<evidence type="ECO:0000256" key="3">
    <source>
        <dbReference type="ARBA" id="ARBA00004798"/>
    </source>
</evidence>
<dbReference type="CDD" id="cd16010">
    <property type="entry name" value="iPGM"/>
    <property type="match status" value="1"/>
</dbReference>
<gene>
    <name evidence="9 16" type="primary">gpmI</name>
    <name evidence="16" type="ORF">CFX0092_A0382</name>
</gene>
<dbReference type="Gene3D" id="3.40.1450.10">
    <property type="entry name" value="BPG-independent phosphoglycerate mutase, domain B"/>
    <property type="match status" value="1"/>
</dbReference>
<dbReference type="InterPro" id="IPR017850">
    <property type="entry name" value="Alkaline_phosphatase_core_sf"/>
</dbReference>
<feature type="binding site" evidence="9 12">
    <location>
        <position position="191"/>
    </location>
    <ligand>
        <name>substrate</name>
    </ligand>
</feature>
<feature type="binding site" evidence="9 12">
    <location>
        <position position="124"/>
    </location>
    <ligand>
        <name>substrate</name>
    </ligand>
</feature>
<dbReference type="GO" id="GO:0004619">
    <property type="term" value="F:phosphoglycerate mutase activity"/>
    <property type="evidence" value="ECO:0007669"/>
    <property type="project" value="UniProtKB-UniRule"/>
</dbReference>
<evidence type="ECO:0000256" key="5">
    <source>
        <dbReference type="ARBA" id="ARBA00022723"/>
    </source>
</evidence>
<dbReference type="InterPro" id="IPR036646">
    <property type="entry name" value="PGAM_B_sf"/>
</dbReference>
<dbReference type="PIRSF" id="PIRSF001492">
    <property type="entry name" value="IPGAM"/>
    <property type="match status" value="1"/>
</dbReference>
<keyword evidence="17" id="KW-1185">Reference proteome</keyword>
<proteinExistence type="inferred from homology"/>
<reference evidence="16" key="1">
    <citation type="submission" date="2016-01" db="EMBL/GenBank/DDBJ databases">
        <authorList>
            <person name="Mcilroy J.S."/>
            <person name="Karst M S."/>
            <person name="Albertsen M."/>
        </authorList>
    </citation>
    <scope>NUCLEOTIDE SEQUENCE</scope>
    <source>
        <strain evidence="16">Cfx-K</strain>
    </source>
</reference>
<dbReference type="FunFam" id="3.40.1450.10:FF:000002">
    <property type="entry name" value="2,3-bisphosphoglycerate-independent phosphoglycerate mutase"/>
    <property type="match status" value="1"/>
</dbReference>
<name>A0A170PDY5_9CHLR</name>
<dbReference type="Pfam" id="PF01676">
    <property type="entry name" value="Metalloenzyme"/>
    <property type="match status" value="1"/>
</dbReference>
<feature type="binding site" evidence="9 13">
    <location>
        <position position="412"/>
    </location>
    <ligand>
        <name>Mn(2+)</name>
        <dbReference type="ChEBI" id="CHEBI:29035"/>
        <label>1</label>
    </ligand>
</feature>
<keyword evidence="5 9" id="KW-0479">Metal-binding</keyword>
<dbReference type="KEGG" id="pbf:CFX0092_A0382"/>
<feature type="binding site" evidence="9 12">
    <location>
        <position position="341"/>
    </location>
    <ligand>
        <name>substrate</name>
    </ligand>
</feature>
<dbReference type="InterPro" id="IPR011258">
    <property type="entry name" value="BPG-indep_PGM_N"/>
</dbReference>
<keyword evidence="6 9" id="KW-0324">Glycolysis</keyword>
<evidence type="ECO:0000256" key="2">
    <source>
        <dbReference type="ARBA" id="ARBA00002315"/>
    </source>
</evidence>
<dbReference type="InterPro" id="IPR005995">
    <property type="entry name" value="Pgm_bpd_ind"/>
</dbReference>
<evidence type="ECO:0000259" key="14">
    <source>
        <dbReference type="Pfam" id="PF01676"/>
    </source>
</evidence>
<dbReference type="Pfam" id="PF06415">
    <property type="entry name" value="iPGM_N"/>
    <property type="match status" value="1"/>
</dbReference>
<dbReference type="NCBIfam" id="TIGR01307">
    <property type="entry name" value="pgm_bpd_ind"/>
    <property type="match status" value="1"/>
</dbReference>
<evidence type="ECO:0000256" key="10">
    <source>
        <dbReference type="NCBIfam" id="TIGR01307"/>
    </source>
</evidence>
<dbReference type="Proteomes" id="UP000215027">
    <property type="component" value="Chromosome I"/>
</dbReference>
<evidence type="ECO:0000256" key="11">
    <source>
        <dbReference type="PIRSR" id="PIRSR001492-1"/>
    </source>
</evidence>